<dbReference type="EMBL" id="CAAALY010249878">
    <property type="protein sequence ID" value="VEL35456.1"/>
    <property type="molecule type" value="Genomic_DNA"/>
</dbReference>
<name>A0A448XFW0_9PLAT</name>
<accession>A0A448XFW0</accession>
<organism evidence="2 3">
    <name type="scientific">Protopolystoma xenopodis</name>
    <dbReference type="NCBI Taxonomy" id="117903"/>
    <lineage>
        <taxon>Eukaryota</taxon>
        <taxon>Metazoa</taxon>
        <taxon>Spiralia</taxon>
        <taxon>Lophotrochozoa</taxon>
        <taxon>Platyhelminthes</taxon>
        <taxon>Monogenea</taxon>
        <taxon>Polyopisthocotylea</taxon>
        <taxon>Polystomatidea</taxon>
        <taxon>Polystomatidae</taxon>
        <taxon>Protopolystoma</taxon>
    </lineage>
</organism>
<dbReference type="Proteomes" id="UP000784294">
    <property type="component" value="Unassembled WGS sequence"/>
</dbReference>
<sequence>MPPDLTGYSQRRQSHVVAMTIPATHTCFSHVSVAGERERKADKAGGGGAGLDPRWHYRGILTPKPSSRTGLDWAFLQLSPPSAKPALNTPRPTGPSDPITPHMRDLAAKWTWTEDMKANLVWRSVWSQSPFDAYEWVDVVFTTWSCCRDNLIGRIFSEILCHSSCPDFQRRTVDSVRAQMFRRHRQ</sequence>
<evidence type="ECO:0000313" key="2">
    <source>
        <dbReference type="EMBL" id="VEL35456.1"/>
    </source>
</evidence>
<comment type="caution">
    <text evidence="2">The sequence shown here is derived from an EMBL/GenBank/DDBJ whole genome shotgun (WGS) entry which is preliminary data.</text>
</comment>
<feature type="region of interest" description="Disordered" evidence="1">
    <location>
        <begin position="82"/>
        <end position="101"/>
    </location>
</feature>
<keyword evidence="3" id="KW-1185">Reference proteome</keyword>
<evidence type="ECO:0000256" key="1">
    <source>
        <dbReference type="SAM" id="MobiDB-lite"/>
    </source>
</evidence>
<gene>
    <name evidence="2" type="ORF">PXEA_LOCUS28896</name>
</gene>
<evidence type="ECO:0000313" key="3">
    <source>
        <dbReference type="Proteomes" id="UP000784294"/>
    </source>
</evidence>
<proteinExistence type="predicted"/>
<dbReference type="AlphaFoldDB" id="A0A448XFW0"/>
<reference evidence="2" key="1">
    <citation type="submission" date="2018-11" db="EMBL/GenBank/DDBJ databases">
        <authorList>
            <consortium name="Pathogen Informatics"/>
        </authorList>
    </citation>
    <scope>NUCLEOTIDE SEQUENCE</scope>
</reference>
<protein>
    <submittedName>
        <fullName evidence="2">Uncharacterized protein</fullName>
    </submittedName>
</protein>